<dbReference type="AlphaFoldDB" id="A0AAE0V9J1"/>
<gene>
    <name evidence="2" type="ORF">QTP70_035046</name>
</gene>
<comment type="caution">
    <text evidence="2">The sequence shown here is derived from an EMBL/GenBank/DDBJ whole genome shotgun (WGS) entry which is preliminary data.</text>
</comment>
<feature type="region of interest" description="Disordered" evidence="1">
    <location>
        <begin position="59"/>
        <end position="91"/>
    </location>
</feature>
<sequence length="91" mass="10493">MMMKQVEQFSILINNLFFFLFLNPRQQLLQCDHWGRHRCGSPGLHLRALGALSLHVQTQGHLPHQRGQGQRIRRDGRRGLTGRSGSSRRHG</sequence>
<dbReference type="EMBL" id="JAUCMX010000006">
    <property type="protein sequence ID" value="KAK3544035.1"/>
    <property type="molecule type" value="Genomic_DNA"/>
</dbReference>
<evidence type="ECO:0000256" key="1">
    <source>
        <dbReference type="SAM" id="MobiDB-lite"/>
    </source>
</evidence>
<proteinExistence type="predicted"/>
<name>A0AAE0V9J1_9TELE</name>
<accession>A0AAE0V9J1</accession>
<keyword evidence="3" id="KW-1185">Reference proteome</keyword>
<evidence type="ECO:0000313" key="2">
    <source>
        <dbReference type="EMBL" id="KAK3544035.1"/>
    </source>
</evidence>
<protein>
    <submittedName>
        <fullName evidence="2">Uncharacterized protein</fullName>
    </submittedName>
</protein>
<reference evidence="2" key="1">
    <citation type="submission" date="2023-06" db="EMBL/GenBank/DDBJ databases">
        <title>Male Hemibagrus guttatus genome.</title>
        <authorList>
            <person name="Bian C."/>
        </authorList>
    </citation>
    <scope>NUCLEOTIDE SEQUENCE</scope>
    <source>
        <strain evidence="2">Male_cb2023</strain>
        <tissue evidence="2">Muscle</tissue>
    </source>
</reference>
<evidence type="ECO:0000313" key="3">
    <source>
        <dbReference type="Proteomes" id="UP001274896"/>
    </source>
</evidence>
<organism evidence="2 3">
    <name type="scientific">Hemibagrus guttatus</name>
    <dbReference type="NCBI Taxonomy" id="175788"/>
    <lineage>
        <taxon>Eukaryota</taxon>
        <taxon>Metazoa</taxon>
        <taxon>Chordata</taxon>
        <taxon>Craniata</taxon>
        <taxon>Vertebrata</taxon>
        <taxon>Euteleostomi</taxon>
        <taxon>Actinopterygii</taxon>
        <taxon>Neopterygii</taxon>
        <taxon>Teleostei</taxon>
        <taxon>Ostariophysi</taxon>
        <taxon>Siluriformes</taxon>
        <taxon>Bagridae</taxon>
        <taxon>Hemibagrus</taxon>
    </lineage>
</organism>
<dbReference type="Proteomes" id="UP001274896">
    <property type="component" value="Unassembled WGS sequence"/>
</dbReference>